<feature type="transmembrane region" description="Helical" evidence="1">
    <location>
        <begin position="14"/>
        <end position="38"/>
    </location>
</feature>
<sequence>ENLLPTSTLVAKQLISLTTSFVSTSFSTSFVWTLICCARICRSSSTVRTGCQSK</sequence>
<keyword evidence="1" id="KW-0812">Transmembrane</keyword>
<dbReference type="EMBL" id="CAMGYJ010000006">
    <property type="protein sequence ID" value="CAI0433547.1"/>
    <property type="molecule type" value="Genomic_DNA"/>
</dbReference>
<feature type="non-terminal residue" evidence="2">
    <location>
        <position position="1"/>
    </location>
</feature>
<proteinExistence type="predicted"/>
<evidence type="ECO:0000313" key="3">
    <source>
        <dbReference type="Proteomes" id="UP001154282"/>
    </source>
</evidence>
<keyword evidence="1" id="KW-1133">Transmembrane helix</keyword>
<organism evidence="2 3">
    <name type="scientific">Linum tenue</name>
    <dbReference type="NCBI Taxonomy" id="586396"/>
    <lineage>
        <taxon>Eukaryota</taxon>
        <taxon>Viridiplantae</taxon>
        <taxon>Streptophyta</taxon>
        <taxon>Embryophyta</taxon>
        <taxon>Tracheophyta</taxon>
        <taxon>Spermatophyta</taxon>
        <taxon>Magnoliopsida</taxon>
        <taxon>eudicotyledons</taxon>
        <taxon>Gunneridae</taxon>
        <taxon>Pentapetalae</taxon>
        <taxon>rosids</taxon>
        <taxon>fabids</taxon>
        <taxon>Malpighiales</taxon>
        <taxon>Linaceae</taxon>
        <taxon>Linum</taxon>
    </lineage>
</organism>
<name>A0AAV0LI05_9ROSI</name>
<keyword evidence="1" id="KW-0472">Membrane</keyword>
<evidence type="ECO:0000256" key="1">
    <source>
        <dbReference type="SAM" id="Phobius"/>
    </source>
</evidence>
<dbReference type="Proteomes" id="UP001154282">
    <property type="component" value="Unassembled WGS sequence"/>
</dbReference>
<protein>
    <submittedName>
        <fullName evidence="2">Uncharacterized protein</fullName>
    </submittedName>
</protein>
<keyword evidence="3" id="KW-1185">Reference proteome</keyword>
<dbReference type="AlphaFoldDB" id="A0AAV0LI05"/>
<accession>A0AAV0LI05</accession>
<evidence type="ECO:0000313" key="2">
    <source>
        <dbReference type="EMBL" id="CAI0433547.1"/>
    </source>
</evidence>
<gene>
    <name evidence="2" type="ORF">LITE_LOCUS23920</name>
</gene>
<comment type="caution">
    <text evidence="2">The sequence shown here is derived from an EMBL/GenBank/DDBJ whole genome shotgun (WGS) entry which is preliminary data.</text>
</comment>
<reference evidence="2" key="1">
    <citation type="submission" date="2022-08" db="EMBL/GenBank/DDBJ databases">
        <authorList>
            <person name="Gutierrez-Valencia J."/>
        </authorList>
    </citation>
    <scope>NUCLEOTIDE SEQUENCE</scope>
</reference>